<dbReference type="InterPro" id="IPR006501">
    <property type="entry name" value="Pectinesterase_inhib_dom"/>
</dbReference>
<dbReference type="Pfam" id="PF04043">
    <property type="entry name" value="PMEI"/>
    <property type="match status" value="1"/>
</dbReference>
<dbReference type="PANTHER" id="PTHR31080">
    <property type="entry name" value="PECTINESTERASE INHIBITOR-LIKE"/>
    <property type="match status" value="1"/>
</dbReference>
<evidence type="ECO:0000313" key="4">
    <source>
        <dbReference type="Proteomes" id="UP000734854"/>
    </source>
</evidence>
<dbReference type="InterPro" id="IPR051955">
    <property type="entry name" value="PME_Inhibitor"/>
</dbReference>
<dbReference type="NCBIfam" id="TIGR01614">
    <property type="entry name" value="PME_inhib"/>
    <property type="match status" value="1"/>
</dbReference>
<feature type="signal peptide" evidence="1">
    <location>
        <begin position="1"/>
        <end position="27"/>
    </location>
</feature>
<accession>A0A8J5GED0</accession>
<protein>
    <recommendedName>
        <fullName evidence="2">Pectinesterase inhibitor domain-containing protein</fullName>
    </recommendedName>
</protein>
<dbReference type="GO" id="GO:0004857">
    <property type="term" value="F:enzyme inhibitor activity"/>
    <property type="evidence" value="ECO:0007669"/>
    <property type="project" value="InterPro"/>
</dbReference>
<dbReference type="EMBL" id="JACMSC010000011">
    <property type="protein sequence ID" value="KAG6502072.1"/>
    <property type="molecule type" value="Genomic_DNA"/>
</dbReference>
<dbReference type="AlphaFoldDB" id="A0A8J5GED0"/>
<name>A0A8J5GED0_ZINOF</name>
<keyword evidence="1" id="KW-0732">Signal</keyword>
<evidence type="ECO:0000313" key="3">
    <source>
        <dbReference type="EMBL" id="KAG6502072.1"/>
    </source>
</evidence>
<feature type="chain" id="PRO_5035149362" description="Pectinesterase inhibitor domain-containing protein" evidence="1">
    <location>
        <begin position="28"/>
        <end position="196"/>
    </location>
</feature>
<reference evidence="3 4" key="1">
    <citation type="submission" date="2020-08" db="EMBL/GenBank/DDBJ databases">
        <title>Plant Genome Project.</title>
        <authorList>
            <person name="Zhang R.-G."/>
        </authorList>
    </citation>
    <scope>NUCLEOTIDE SEQUENCE [LARGE SCALE GENOMIC DNA]</scope>
    <source>
        <tissue evidence="3">Rhizome</tissue>
    </source>
</reference>
<organism evidence="3 4">
    <name type="scientific">Zingiber officinale</name>
    <name type="common">Ginger</name>
    <name type="synonym">Amomum zingiber</name>
    <dbReference type="NCBI Taxonomy" id="94328"/>
    <lineage>
        <taxon>Eukaryota</taxon>
        <taxon>Viridiplantae</taxon>
        <taxon>Streptophyta</taxon>
        <taxon>Embryophyta</taxon>
        <taxon>Tracheophyta</taxon>
        <taxon>Spermatophyta</taxon>
        <taxon>Magnoliopsida</taxon>
        <taxon>Liliopsida</taxon>
        <taxon>Zingiberales</taxon>
        <taxon>Zingiberaceae</taxon>
        <taxon>Zingiber</taxon>
    </lineage>
</organism>
<evidence type="ECO:0000256" key="1">
    <source>
        <dbReference type="SAM" id="SignalP"/>
    </source>
</evidence>
<feature type="domain" description="Pectinesterase inhibitor" evidence="2">
    <location>
        <begin position="40"/>
        <end position="191"/>
    </location>
</feature>
<comment type="caution">
    <text evidence="3">The sequence shown here is derived from an EMBL/GenBank/DDBJ whole genome shotgun (WGS) entry which is preliminary data.</text>
</comment>
<gene>
    <name evidence="3" type="ORF">ZIOFF_041959</name>
</gene>
<proteinExistence type="predicted"/>
<evidence type="ECO:0000259" key="2">
    <source>
        <dbReference type="SMART" id="SM00856"/>
    </source>
</evidence>
<dbReference type="SMART" id="SM00856">
    <property type="entry name" value="PMEI"/>
    <property type="match status" value="1"/>
</dbReference>
<dbReference type="OrthoDB" id="1899334at2759"/>
<dbReference type="Proteomes" id="UP000734854">
    <property type="component" value="Unassembled WGS sequence"/>
</dbReference>
<keyword evidence="4" id="KW-1185">Reference proteome</keyword>
<dbReference type="PANTHER" id="PTHR31080:SF291">
    <property type="entry name" value="OS08G0541800 PROTEIN"/>
    <property type="match status" value="1"/>
</dbReference>
<sequence length="196" mass="21156">MAASLPPPSPPLPLLLFFVFAVASSFAVVVHSHRDAPSPAAGSLIASTCNRTLYYDVCVASLSSRPRSRRADLQELAAIALEFSLAHAKATVALAKNLSRRRDASGGEGHTYAAWCLRDCVEEYKEAVDVLRQSSAALRRGSYYDVNDLVSSAMTYSDTCESAYADKPGLQSPFAERSQYFFKLCSVAIAIANLLP</sequence>